<dbReference type="PANTHER" id="PTHR46383:SF1">
    <property type="entry name" value="ASPARTATE AMINOTRANSFERASE"/>
    <property type="match status" value="1"/>
</dbReference>
<evidence type="ECO:0000256" key="4">
    <source>
        <dbReference type="ARBA" id="ARBA00022679"/>
    </source>
</evidence>
<dbReference type="InterPro" id="IPR050596">
    <property type="entry name" value="AspAT/PAT-like"/>
</dbReference>
<dbReference type="GO" id="GO:0006520">
    <property type="term" value="P:amino acid metabolic process"/>
    <property type="evidence" value="ECO:0007669"/>
    <property type="project" value="InterPro"/>
</dbReference>
<dbReference type="AlphaFoldDB" id="A0A6P2YQF9"/>
<sequence>MRRAGFFPDLKTQMNIIADRIGQIAPAETMAMAARAAELRRAGRDVISLSQGEPDFPTPANIQEAAIRAMRSGKTRYTEAAGIPELREAIAAKLANDNGLTYPVAGISVSSGAKQAIFAAFFASLNVGDEVIVPTPCWVSYPEIVKMSGGTPVCVPCPETAGFKLTAAQLEAAITPRTKWLMLNSPSNPTGAVYSRDELMSLADVLRRHPHVWVLSDDIYEKLIYIDVPFSNILNAAPDLYERTLLINGVSKVYAMTGWRIGYAAGPAQLIKAMNLVQGQIVTSATSIAQYASVEALTGSQAFVETSRRAFNQRRKQVVDALRRIPGLQCREPEGAFYAFVGCQELIGRHTLSGARIGSDQDFVRYLLDDANVAVVSGTGFLLSPYFRLSYAASVEQLEEALQRIEATCAKLLA</sequence>
<evidence type="ECO:0000256" key="6">
    <source>
        <dbReference type="RuleBase" id="RU000481"/>
    </source>
</evidence>
<evidence type="ECO:0000313" key="9">
    <source>
        <dbReference type="Proteomes" id="UP000494260"/>
    </source>
</evidence>
<name>A0A6P2YQF9_BURL3</name>
<dbReference type="FunFam" id="3.40.640.10:FF:000033">
    <property type="entry name" value="Aspartate aminotransferase"/>
    <property type="match status" value="1"/>
</dbReference>
<comment type="cofactor">
    <cofactor evidence="1 6">
        <name>pyridoxal 5'-phosphate</name>
        <dbReference type="ChEBI" id="CHEBI:597326"/>
    </cofactor>
</comment>
<dbReference type="GO" id="GO:0008483">
    <property type="term" value="F:transaminase activity"/>
    <property type="evidence" value="ECO:0007669"/>
    <property type="project" value="UniProtKB-KW"/>
</dbReference>
<reference evidence="8 9" key="1">
    <citation type="submission" date="2019-09" db="EMBL/GenBank/DDBJ databases">
        <authorList>
            <person name="Depoorter E."/>
        </authorList>
    </citation>
    <scope>NUCLEOTIDE SEQUENCE [LARGE SCALE GENOMIC DNA]</scope>
    <source>
        <strain evidence="8">R-18109</strain>
    </source>
</reference>
<evidence type="ECO:0000259" key="7">
    <source>
        <dbReference type="Pfam" id="PF00155"/>
    </source>
</evidence>
<dbReference type="InterPro" id="IPR015424">
    <property type="entry name" value="PyrdxlP-dep_Trfase"/>
</dbReference>
<dbReference type="InterPro" id="IPR004839">
    <property type="entry name" value="Aminotransferase_I/II_large"/>
</dbReference>
<evidence type="ECO:0000256" key="5">
    <source>
        <dbReference type="ARBA" id="ARBA00022898"/>
    </source>
</evidence>
<keyword evidence="3 6" id="KW-0032">Aminotransferase</keyword>
<keyword evidence="4 6" id="KW-0808">Transferase</keyword>
<accession>A0A6P2YQF9</accession>
<evidence type="ECO:0000256" key="1">
    <source>
        <dbReference type="ARBA" id="ARBA00001933"/>
    </source>
</evidence>
<dbReference type="InterPro" id="IPR004838">
    <property type="entry name" value="NHTrfase_class1_PyrdxlP-BS"/>
</dbReference>
<organism evidence="8 9">
    <name type="scientific">Burkholderia lata (strain ATCC 17760 / DSM 23089 / LMG 22485 / NCIMB 9086 / R18194 / 383)</name>
    <dbReference type="NCBI Taxonomy" id="482957"/>
    <lineage>
        <taxon>Bacteria</taxon>
        <taxon>Pseudomonadati</taxon>
        <taxon>Pseudomonadota</taxon>
        <taxon>Betaproteobacteria</taxon>
        <taxon>Burkholderiales</taxon>
        <taxon>Burkholderiaceae</taxon>
        <taxon>Burkholderia</taxon>
        <taxon>Burkholderia cepacia complex</taxon>
    </lineage>
</organism>
<evidence type="ECO:0000256" key="3">
    <source>
        <dbReference type="ARBA" id="ARBA00022576"/>
    </source>
</evidence>
<dbReference type="Proteomes" id="UP000494260">
    <property type="component" value="Unassembled WGS sequence"/>
</dbReference>
<proteinExistence type="inferred from homology"/>
<dbReference type="CDD" id="cd00609">
    <property type="entry name" value="AAT_like"/>
    <property type="match status" value="1"/>
</dbReference>
<dbReference type="GO" id="GO:0030170">
    <property type="term" value="F:pyridoxal phosphate binding"/>
    <property type="evidence" value="ECO:0007669"/>
    <property type="project" value="InterPro"/>
</dbReference>
<dbReference type="EMBL" id="CABVQH010000025">
    <property type="protein sequence ID" value="VWD21369.1"/>
    <property type="molecule type" value="Genomic_DNA"/>
</dbReference>
<evidence type="ECO:0000313" key="8">
    <source>
        <dbReference type="EMBL" id="VWD21369.1"/>
    </source>
</evidence>
<dbReference type="EC" id="2.6.1.-" evidence="6"/>
<dbReference type="PROSITE" id="PS00105">
    <property type="entry name" value="AA_TRANSFER_CLASS_1"/>
    <property type="match status" value="1"/>
</dbReference>
<gene>
    <name evidence="8" type="ORF">BLA18109_05969</name>
</gene>
<dbReference type="SUPFAM" id="SSF53383">
    <property type="entry name" value="PLP-dependent transferases"/>
    <property type="match status" value="1"/>
</dbReference>
<feature type="domain" description="Aminotransferase class I/classII large" evidence="7">
    <location>
        <begin position="45"/>
        <end position="405"/>
    </location>
</feature>
<dbReference type="InterPro" id="IPR015421">
    <property type="entry name" value="PyrdxlP-dep_Trfase_major"/>
</dbReference>
<dbReference type="Gene3D" id="3.90.1150.10">
    <property type="entry name" value="Aspartate Aminotransferase, domain 1"/>
    <property type="match status" value="1"/>
</dbReference>
<keyword evidence="5" id="KW-0663">Pyridoxal phosphate</keyword>
<comment type="similarity">
    <text evidence="2 6">Belongs to the class-I pyridoxal-phosphate-dependent aminotransferase family.</text>
</comment>
<dbReference type="PANTHER" id="PTHR46383">
    <property type="entry name" value="ASPARTATE AMINOTRANSFERASE"/>
    <property type="match status" value="1"/>
</dbReference>
<protein>
    <recommendedName>
        <fullName evidence="6">Aminotransferase</fullName>
        <ecNumber evidence="6">2.6.1.-</ecNumber>
    </recommendedName>
</protein>
<dbReference type="InterPro" id="IPR015422">
    <property type="entry name" value="PyrdxlP-dep_Trfase_small"/>
</dbReference>
<dbReference type="Pfam" id="PF00155">
    <property type="entry name" value="Aminotran_1_2"/>
    <property type="match status" value="1"/>
</dbReference>
<dbReference type="Gene3D" id="3.40.640.10">
    <property type="entry name" value="Type I PLP-dependent aspartate aminotransferase-like (Major domain)"/>
    <property type="match status" value="1"/>
</dbReference>
<evidence type="ECO:0000256" key="2">
    <source>
        <dbReference type="ARBA" id="ARBA00007441"/>
    </source>
</evidence>